<evidence type="ECO:0000256" key="1">
    <source>
        <dbReference type="ARBA" id="ARBA00007805"/>
    </source>
</evidence>
<reference evidence="10" key="2">
    <citation type="journal article" date="2010" name="Stand. Genomic Sci.">
        <title>Complete genome sequence of Vulcanisaeta distributa type strain (IC-017T).</title>
        <authorList>
            <person name="Mavromatis K."/>
            <person name="Sikorski J."/>
            <person name="Pabst E."/>
            <person name="Teshima H."/>
            <person name="Lapidus A."/>
            <person name="Lucas S."/>
            <person name="Nolan M."/>
            <person name="Glavina Del Rio T."/>
            <person name="Cheng J."/>
            <person name="Bruce D."/>
            <person name="Goodwin L."/>
            <person name="Pitluck S."/>
            <person name="Liolios K."/>
            <person name="Ivanova N."/>
            <person name="Mikhailova N."/>
            <person name="Pati A."/>
            <person name="Chen A."/>
            <person name="Palaniappan K."/>
            <person name="Land M."/>
            <person name="Hauser L."/>
            <person name="Chang Y."/>
            <person name="Jeffries C."/>
            <person name="Rohde M."/>
            <person name="Spring S."/>
            <person name="Goker M."/>
            <person name="Wirth R."/>
            <person name="Woyke T."/>
            <person name="Bristow J."/>
            <person name="Eisen J."/>
            <person name="Markowitz V."/>
            <person name="Hugenholtz P."/>
            <person name="Klenk H."/>
            <person name="Kyrpides N."/>
        </authorList>
    </citation>
    <scope>NUCLEOTIDE SEQUENCE [LARGE SCALE GENOMIC DNA]</scope>
    <source>
        <strain evidence="10">DSM 14429 / JCM 11212 / NBRC 100878 / IC-017</strain>
    </source>
</reference>
<dbReference type="Gene3D" id="3.40.50.1370">
    <property type="entry name" value="Aspartate/ornithine carbamoyltransferase"/>
    <property type="match status" value="2"/>
</dbReference>
<dbReference type="PANTHER" id="PTHR45753">
    <property type="entry name" value="ORNITHINE CARBAMOYLTRANSFERASE, MITOCHONDRIAL"/>
    <property type="match status" value="1"/>
</dbReference>
<dbReference type="GO" id="GO:0042450">
    <property type="term" value="P:L-arginine biosynthetic process via ornithine"/>
    <property type="evidence" value="ECO:0007669"/>
    <property type="project" value="UniProtKB-UniRule"/>
</dbReference>
<dbReference type="Proteomes" id="UP000006681">
    <property type="component" value="Chromosome"/>
</dbReference>
<dbReference type="PANTHER" id="PTHR45753:SF3">
    <property type="entry name" value="ORNITHINE TRANSCARBAMYLASE, MITOCHONDRIAL"/>
    <property type="match status" value="1"/>
</dbReference>
<evidence type="ECO:0000313" key="10">
    <source>
        <dbReference type="Proteomes" id="UP000006681"/>
    </source>
</evidence>
<dbReference type="PRINTS" id="PR00102">
    <property type="entry name" value="OTCASE"/>
</dbReference>
<name>E1QP27_VULDI</name>
<reference evidence="9 10" key="1">
    <citation type="journal article" date="2010" name="Stand. Genomic Sci.">
        <title>Complete genome sequence of Vulcanisaeta distributa type strain (IC-017).</title>
        <authorList>
            <person name="Mavromatis K."/>
            <person name="Sikorski J."/>
            <person name="Pabst E."/>
            <person name="Teshima H."/>
            <person name="Lapidus A."/>
            <person name="Lucas S."/>
            <person name="Nolan M."/>
            <person name="Glavina Del Rio T."/>
            <person name="Cheng J.F."/>
            <person name="Bruce D."/>
            <person name="Goodwin L."/>
            <person name="Pitluck S."/>
            <person name="Liolios K."/>
            <person name="Ivanova N."/>
            <person name="Mikhailova N."/>
            <person name="Pati A."/>
            <person name="Chen A."/>
            <person name="Palaniappan K."/>
            <person name="Land M."/>
            <person name="Hauser L."/>
            <person name="Chang Y.J."/>
            <person name="Jeffries C.D."/>
            <person name="Rohde M."/>
            <person name="Spring S."/>
            <person name="Goker M."/>
            <person name="Wirth R."/>
            <person name="Woyke T."/>
            <person name="Bristow J."/>
            <person name="Eisen J.A."/>
            <person name="Markowitz V."/>
            <person name="Hugenholtz P."/>
            <person name="Klenk H.P."/>
            <person name="Kyrpides N.C."/>
        </authorList>
    </citation>
    <scope>NUCLEOTIDE SEQUENCE [LARGE SCALE GENOMIC DNA]</scope>
    <source>
        <strain evidence="10">DSM 14429 / JCM 11212 / NBRC 100878 / IC-017</strain>
    </source>
</reference>
<dbReference type="InterPro" id="IPR024904">
    <property type="entry name" value="OTCase_ArgI"/>
</dbReference>
<evidence type="ECO:0000256" key="6">
    <source>
        <dbReference type="NCBIfam" id="TIGR00658"/>
    </source>
</evidence>
<accession>E1QP27</accession>
<feature type="binding site" evidence="5">
    <location>
        <begin position="272"/>
        <end position="273"/>
    </location>
    <ligand>
        <name>carbamoyl phosphate</name>
        <dbReference type="ChEBI" id="CHEBI:58228"/>
    </ligand>
</feature>
<feature type="binding site" evidence="5">
    <location>
        <begin position="138"/>
        <end position="141"/>
    </location>
    <ligand>
        <name>carbamoyl phosphate</name>
        <dbReference type="ChEBI" id="CHEBI:58228"/>
    </ligand>
</feature>
<proteinExistence type="inferred from homology"/>
<protein>
    <recommendedName>
        <fullName evidence="2 6">Ornithine carbamoyltransferase</fullName>
        <ecNumber evidence="2 6">2.1.3.3</ecNumber>
    </recommendedName>
</protein>
<feature type="binding site" evidence="5">
    <location>
        <position position="111"/>
    </location>
    <ligand>
        <name>carbamoyl phosphate</name>
        <dbReference type="ChEBI" id="CHEBI:58228"/>
    </ligand>
</feature>
<feature type="domain" description="Aspartate/ornithine carbamoyltransferase carbamoyl-P binding" evidence="8">
    <location>
        <begin position="10"/>
        <end position="151"/>
    </location>
</feature>
<dbReference type="GO" id="GO:0016597">
    <property type="term" value="F:amino acid binding"/>
    <property type="evidence" value="ECO:0007669"/>
    <property type="project" value="InterPro"/>
</dbReference>
<dbReference type="EMBL" id="CP002100">
    <property type="protein sequence ID" value="ADN51392.1"/>
    <property type="molecule type" value="Genomic_DNA"/>
</dbReference>
<dbReference type="Pfam" id="PF02729">
    <property type="entry name" value="OTCace_N"/>
    <property type="match status" value="1"/>
</dbReference>
<dbReference type="AlphaFoldDB" id="E1QP27"/>
<dbReference type="InterPro" id="IPR006132">
    <property type="entry name" value="Asp/Orn_carbamoyltranf_P-bd"/>
</dbReference>
<comment type="similarity">
    <text evidence="1 5">Belongs to the aspartate/ornithine carbamoyltransferase superfamily. OTCase family.</text>
</comment>
<dbReference type="OrthoDB" id="4696at2157"/>
<dbReference type="FunFam" id="3.40.50.1370:FF:000008">
    <property type="entry name" value="Ornithine carbamoyltransferase"/>
    <property type="match status" value="1"/>
</dbReference>
<feature type="binding site" evidence="5">
    <location>
        <position position="300"/>
    </location>
    <ligand>
        <name>carbamoyl phosphate</name>
        <dbReference type="ChEBI" id="CHEBI:58228"/>
    </ligand>
</feature>
<dbReference type="GO" id="GO:0004585">
    <property type="term" value="F:ornithine carbamoyltransferase activity"/>
    <property type="evidence" value="ECO:0007669"/>
    <property type="project" value="UniProtKB-UniRule"/>
</dbReference>
<feature type="binding site" evidence="5">
    <location>
        <begin position="60"/>
        <end position="63"/>
    </location>
    <ligand>
        <name>carbamoyl phosphate</name>
        <dbReference type="ChEBI" id="CHEBI:58228"/>
    </ligand>
</feature>
<feature type="binding site" evidence="5">
    <location>
        <position position="170"/>
    </location>
    <ligand>
        <name>L-ornithine</name>
        <dbReference type="ChEBI" id="CHEBI:46911"/>
    </ligand>
</feature>
<keyword evidence="3 5" id="KW-0808">Transferase</keyword>
<dbReference type="HAMAP" id="MF_01109">
    <property type="entry name" value="OTCase"/>
    <property type="match status" value="1"/>
</dbReference>
<dbReference type="RefSeq" id="WP_013337117.1">
    <property type="nucleotide sequence ID" value="NC_014537.1"/>
</dbReference>
<dbReference type="GO" id="GO:0005737">
    <property type="term" value="C:cytoplasm"/>
    <property type="evidence" value="ECO:0007669"/>
    <property type="project" value="UniProtKB-SubCell"/>
</dbReference>
<feature type="domain" description="Aspartate/ornithine carbamoyltransferase Asp/Orn-binding" evidence="7">
    <location>
        <begin position="157"/>
        <end position="310"/>
    </location>
</feature>
<sequence length="313" mass="35192">MTNIKSLRGRDFITLMDYTTDEIKYLLGLSRDLKSRYYQGERYSDVLRGKTLLMIFEKPSTRTRVSLDVAATQLGMHVIYSNPQELQLGRGETIADTARVVDRFVDAIAARVYKHESLIEMAKYAVVPVINALSDREHPLQVLADALTLWEVKGRLDGIKLAFVGDGDNNVAHSLMIIGAKLGWEVRIISPKKYWPSKFAELLTEDSRRTGANIVISDNIEDVRGVDAVYTDVWVSMGMEAEAEERKKVFRPYQVNAEVMKKAGPQAVFMHCLPAHRGEEVTDDVIDGPQSVVWDQAENRLHTAKAVLISLLA</sequence>
<dbReference type="KEGG" id="vdi:Vdis_2020"/>
<dbReference type="EC" id="2.1.3.3" evidence="2 6"/>
<evidence type="ECO:0000259" key="8">
    <source>
        <dbReference type="Pfam" id="PF02729"/>
    </source>
</evidence>
<dbReference type="HOGENOM" id="CLU_043846_3_2_2"/>
<dbReference type="NCBIfam" id="TIGR00658">
    <property type="entry name" value="orni_carb_tr"/>
    <property type="match status" value="1"/>
</dbReference>
<evidence type="ECO:0000313" key="9">
    <source>
        <dbReference type="EMBL" id="ADN51392.1"/>
    </source>
</evidence>
<dbReference type="PRINTS" id="PR00100">
    <property type="entry name" value="AOTCASE"/>
</dbReference>
<dbReference type="NCBIfam" id="NF001986">
    <property type="entry name" value="PRK00779.1"/>
    <property type="match status" value="1"/>
</dbReference>
<dbReference type="STRING" id="572478.Vdis_2020"/>
<evidence type="ECO:0000256" key="5">
    <source>
        <dbReference type="HAMAP-Rule" id="MF_01109"/>
    </source>
</evidence>
<dbReference type="Pfam" id="PF00185">
    <property type="entry name" value="OTCace"/>
    <property type="match status" value="1"/>
</dbReference>
<evidence type="ECO:0000256" key="4">
    <source>
        <dbReference type="ARBA" id="ARBA00048772"/>
    </source>
</evidence>
<comment type="catalytic activity">
    <reaction evidence="4 5">
        <text>carbamoyl phosphate + L-ornithine = L-citrulline + phosphate + H(+)</text>
        <dbReference type="Rhea" id="RHEA:19513"/>
        <dbReference type="ChEBI" id="CHEBI:15378"/>
        <dbReference type="ChEBI" id="CHEBI:43474"/>
        <dbReference type="ChEBI" id="CHEBI:46911"/>
        <dbReference type="ChEBI" id="CHEBI:57743"/>
        <dbReference type="ChEBI" id="CHEBI:58228"/>
        <dbReference type="EC" id="2.1.3.3"/>
    </reaction>
</comment>
<comment type="subcellular location">
    <subcellularLocation>
        <location evidence="5">Cytoplasm</location>
    </subcellularLocation>
</comment>
<dbReference type="GeneID" id="9752971"/>
<dbReference type="InterPro" id="IPR006131">
    <property type="entry name" value="Asp_carbamoyltransf_Asp/Orn-bd"/>
</dbReference>
<feature type="binding site" evidence="5">
    <location>
        <position position="87"/>
    </location>
    <ligand>
        <name>carbamoyl phosphate</name>
        <dbReference type="ChEBI" id="CHEBI:58228"/>
    </ligand>
</feature>
<dbReference type="GO" id="GO:0019240">
    <property type="term" value="P:citrulline biosynthetic process"/>
    <property type="evidence" value="ECO:0007669"/>
    <property type="project" value="TreeGrafter"/>
</dbReference>
<dbReference type="InterPro" id="IPR006130">
    <property type="entry name" value="Asp/Orn_carbamoylTrfase"/>
</dbReference>
<feature type="binding site" evidence="5">
    <location>
        <begin position="236"/>
        <end position="237"/>
    </location>
    <ligand>
        <name>L-ornithine</name>
        <dbReference type="ChEBI" id="CHEBI:46911"/>
    </ligand>
</feature>
<evidence type="ECO:0000256" key="2">
    <source>
        <dbReference type="ARBA" id="ARBA00013007"/>
    </source>
</evidence>
<evidence type="ECO:0000256" key="3">
    <source>
        <dbReference type="ARBA" id="ARBA00022679"/>
    </source>
</evidence>
<dbReference type="eggNOG" id="arCOG00912">
    <property type="taxonomic scope" value="Archaea"/>
</dbReference>
<keyword evidence="10" id="KW-1185">Reference proteome</keyword>
<dbReference type="InterPro" id="IPR036901">
    <property type="entry name" value="Asp/Orn_carbamoylTrfase_sf"/>
</dbReference>
<evidence type="ECO:0000259" key="7">
    <source>
        <dbReference type="Pfam" id="PF00185"/>
    </source>
</evidence>
<keyword evidence="5" id="KW-0963">Cytoplasm</keyword>
<dbReference type="SUPFAM" id="SSF53671">
    <property type="entry name" value="Aspartate/ornithine carbamoyltransferase"/>
    <property type="match status" value="1"/>
</dbReference>
<feature type="binding site" evidence="5">
    <location>
        <position position="232"/>
    </location>
    <ligand>
        <name>L-ornithine</name>
        <dbReference type="ChEBI" id="CHEBI:46911"/>
    </ligand>
</feature>
<dbReference type="PROSITE" id="PS00097">
    <property type="entry name" value="CARBAMOYLTRANSFERASE"/>
    <property type="match status" value="1"/>
</dbReference>
<organism evidence="9 10">
    <name type="scientific">Vulcanisaeta distributa (strain DSM 14429 / JCM 11212 / NBRC 100878 / IC-017)</name>
    <dbReference type="NCBI Taxonomy" id="572478"/>
    <lineage>
        <taxon>Archaea</taxon>
        <taxon>Thermoproteota</taxon>
        <taxon>Thermoprotei</taxon>
        <taxon>Thermoproteales</taxon>
        <taxon>Thermoproteaceae</taxon>
        <taxon>Vulcanisaeta</taxon>
    </lineage>
</organism>
<gene>
    <name evidence="9" type="ordered locus">Vdis_2020</name>
</gene>
<dbReference type="InterPro" id="IPR002292">
    <property type="entry name" value="Orn/put_carbamltrans"/>
</dbReference>